<dbReference type="PANTHER" id="PTHR13168">
    <property type="entry name" value="ASSOCIATE OF C-MYC AMY-1"/>
    <property type="match status" value="1"/>
</dbReference>
<comment type="subcellular location">
    <subcellularLocation>
        <location evidence="1">Nucleus</location>
    </subcellularLocation>
</comment>
<accession>A0A6A4JAF4</accession>
<dbReference type="GO" id="GO:0003713">
    <property type="term" value="F:transcription coactivator activity"/>
    <property type="evidence" value="ECO:0007669"/>
    <property type="project" value="InterPro"/>
</dbReference>
<evidence type="ECO:0000256" key="2">
    <source>
        <dbReference type="ARBA" id="ARBA00009389"/>
    </source>
</evidence>
<dbReference type="AlphaFoldDB" id="A0A6A4JAF4"/>
<dbReference type="EMBL" id="WIXP02000009">
    <property type="protein sequence ID" value="KAF6205394.1"/>
    <property type="molecule type" value="Genomic_DNA"/>
</dbReference>
<keyword evidence="3" id="KW-0539">Nucleus</keyword>
<dbReference type="Proteomes" id="UP000466442">
    <property type="component" value="Linkage Group LG9"/>
</dbReference>
<reference evidence="4" key="1">
    <citation type="journal article" date="2021" name="Mol. Ecol. Resour.">
        <title>Apolygus lucorum genome provides insights into omnivorousness and mesophyll feeding.</title>
        <authorList>
            <person name="Liu Y."/>
            <person name="Liu H."/>
            <person name="Wang H."/>
            <person name="Huang T."/>
            <person name="Liu B."/>
            <person name="Yang B."/>
            <person name="Yin L."/>
            <person name="Li B."/>
            <person name="Zhang Y."/>
            <person name="Zhang S."/>
            <person name="Jiang F."/>
            <person name="Zhang X."/>
            <person name="Ren Y."/>
            <person name="Wang B."/>
            <person name="Wang S."/>
            <person name="Lu Y."/>
            <person name="Wu K."/>
            <person name="Fan W."/>
            <person name="Wang G."/>
        </authorList>
    </citation>
    <scope>NUCLEOTIDE SEQUENCE</scope>
    <source>
        <strain evidence="4">12Hb</strain>
    </source>
</reference>
<dbReference type="PRINTS" id="PR02028">
    <property type="entry name" value="CMYCBINDINGP"/>
</dbReference>
<sequence length="132" mass="15970">MDQDVLESMGLAVGKGQKSVADHFLLAQPHMPLKMTKKVYRKFLEESGVVPELTKVLYKLYDEKEKPPYFIHYFKKYFGETAYDVPNIYHLRQELEQAKTRLQELQNENYSIKQQICRYENYWELKPFDYRY</sequence>
<protein>
    <submittedName>
        <fullName evidence="4">Uncharacterized protein</fullName>
    </submittedName>
</protein>
<evidence type="ECO:0000256" key="3">
    <source>
        <dbReference type="ARBA" id="ARBA00023242"/>
    </source>
</evidence>
<dbReference type="PANTHER" id="PTHR13168:SF0">
    <property type="entry name" value="C-MYC-BINDING PROTEIN"/>
    <property type="match status" value="1"/>
</dbReference>
<dbReference type="GO" id="GO:0005634">
    <property type="term" value="C:nucleus"/>
    <property type="evidence" value="ECO:0007669"/>
    <property type="project" value="UniProtKB-SubCell"/>
</dbReference>
<organism evidence="4 5">
    <name type="scientific">Apolygus lucorum</name>
    <name type="common">Small green plant bug</name>
    <name type="synonym">Lygocoris lucorum</name>
    <dbReference type="NCBI Taxonomy" id="248454"/>
    <lineage>
        <taxon>Eukaryota</taxon>
        <taxon>Metazoa</taxon>
        <taxon>Ecdysozoa</taxon>
        <taxon>Arthropoda</taxon>
        <taxon>Hexapoda</taxon>
        <taxon>Insecta</taxon>
        <taxon>Pterygota</taxon>
        <taxon>Neoptera</taxon>
        <taxon>Paraneoptera</taxon>
        <taxon>Hemiptera</taxon>
        <taxon>Heteroptera</taxon>
        <taxon>Panheteroptera</taxon>
        <taxon>Cimicomorpha</taxon>
        <taxon>Miridae</taxon>
        <taxon>Mirini</taxon>
        <taxon>Apolygus</taxon>
    </lineage>
</organism>
<keyword evidence="5" id="KW-1185">Reference proteome</keyword>
<name>A0A6A4JAF4_APOLU</name>
<dbReference type="InterPro" id="IPR026060">
    <property type="entry name" value="AMY1"/>
</dbReference>
<proteinExistence type="inferred from homology"/>
<gene>
    <name evidence="4" type="ORF">GE061_019566</name>
</gene>
<evidence type="ECO:0000256" key="1">
    <source>
        <dbReference type="ARBA" id="ARBA00004123"/>
    </source>
</evidence>
<dbReference type="OrthoDB" id="524165at2759"/>
<evidence type="ECO:0000313" key="4">
    <source>
        <dbReference type="EMBL" id="KAF6205394.1"/>
    </source>
</evidence>
<evidence type="ECO:0000313" key="5">
    <source>
        <dbReference type="Proteomes" id="UP000466442"/>
    </source>
</evidence>
<comment type="caution">
    <text evidence="4">The sequence shown here is derived from an EMBL/GenBank/DDBJ whole genome shotgun (WGS) entry which is preliminary data.</text>
</comment>
<comment type="similarity">
    <text evidence="2">Belongs to the AMY1 family.</text>
</comment>